<dbReference type="InterPro" id="IPR031756">
    <property type="entry name" value="BGBP_N"/>
</dbReference>
<gene>
    <name evidence="9" type="ORF">EEDITHA_LOCUS6739</name>
</gene>
<evidence type="ECO:0000259" key="8">
    <source>
        <dbReference type="PROSITE" id="PS51969"/>
    </source>
</evidence>
<dbReference type="SUPFAM" id="SSF49899">
    <property type="entry name" value="Concanavalin A-like lectins/glucanases"/>
    <property type="match status" value="1"/>
</dbReference>
<evidence type="ECO:0000259" key="7">
    <source>
        <dbReference type="PROSITE" id="PS51762"/>
    </source>
</evidence>
<dbReference type="PROSITE" id="PS51762">
    <property type="entry name" value="GH16_2"/>
    <property type="match status" value="1"/>
</dbReference>
<dbReference type="PANTHER" id="PTHR10963">
    <property type="entry name" value="GLYCOSYL HYDROLASE-RELATED"/>
    <property type="match status" value="1"/>
</dbReference>
<evidence type="ECO:0000256" key="6">
    <source>
        <dbReference type="SAM" id="SignalP"/>
    </source>
</evidence>
<dbReference type="InterPro" id="IPR035806">
    <property type="entry name" value="GH16_GRP_C"/>
</dbReference>
<evidence type="ECO:0000256" key="2">
    <source>
        <dbReference type="ARBA" id="ARBA00022588"/>
    </source>
</evidence>
<comment type="similarity">
    <text evidence="1">Belongs to the insect beta-1,3-glucan binding protein family.</text>
</comment>
<dbReference type="InterPro" id="IPR043030">
    <property type="entry name" value="BGBP_N_sf"/>
</dbReference>
<feature type="chain" id="PRO_5043852137" evidence="6">
    <location>
        <begin position="26"/>
        <end position="476"/>
    </location>
</feature>
<dbReference type="EMBL" id="CAKOGL010000010">
    <property type="protein sequence ID" value="CAH2090816.1"/>
    <property type="molecule type" value="Genomic_DNA"/>
</dbReference>
<proteinExistence type="inferred from homology"/>
<dbReference type="Proteomes" id="UP001153954">
    <property type="component" value="Unassembled WGS sequence"/>
</dbReference>
<dbReference type="InterPro" id="IPR000757">
    <property type="entry name" value="Beta-glucanase-like"/>
</dbReference>
<dbReference type="Pfam" id="PF15886">
    <property type="entry name" value="CBM39"/>
    <property type="match status" value="1"/>
</dbReference>
<dbReference type="GO" id="GO:0030246">
    <property type="term" value="F:carbohydrate binding"/>
    <property type="evidence" value="ECO:0007669"/>
    <property type="project" value="InterPro"/>
</dbReference>
<keyword evidence="3 6" id="KW-0732">Signal</keyword>
<keyword evidence="5" id="KW-0325">Glycoprotein</keyword>
<evidence type="ECO:0000256" key="4">
    <source>
        <dbReference type="ARBA" id="ARBA00022859"/>
    </source>
</evidence>
<dbReference type="PROSITE" id="PS51969">
    <property type="entry name" value="CBM39"/>
    <property type="match status" value="1"/>
</dbReference>
<comment type="caution">
    <text evidence="9">The sequence shown here is derived from an EMBL/GenBank/DDBJ whole genome shotgun (WGS) entry which is preliminary data.</text>
</comment>
<dbReference type="PANTHER" id="PTHR10963:SF60">
    <property type="entry name" value="GRAM-NEGATIVE BACTERIA-BINDING PROTEIN 1-RELATED"/>
    <property type="match status" value="1"/>
</dbReference>
<name>A0AAU9TYH7_EUPED</name>
<dbReference type="GO" id="GO:0004553">
    <property type="term" value="F:hydrolase activity, hydrolyzing O-glycosyl compounds"/>
    <property type="evidence" value="ECO:0007669"/>
    <property type="project" value="InterPro"/>
</dbReference>
<keyword evidence="4" id="KW-0391">Immunity</keyword>
<keyword evidence="2" id="KW-0399">Innate immunity</keyword>
<dbReference type="InterPro" id="IPR013320">
    <property type="entry name" value="ConA-like_dom_sf"/>
</dbReference>
<dbReference type="InterPro" id="IPR050546">
    <property type="entry name" value="Glycosyl_Hydrlase_16"/>
</dbReference>
<reference evidence="9" key="1">
    <citation type="submission" date="2022-03" db="EMBL/GenBank/DDBJ databases">
        <authorList>
            <person name="Tunstrom K."/>
        </authorList>
    </citation>
    <scope>NUCLEOTIDE SEQUENCE</scope>
</reference>
<accession>A0AAU9TYH7</accession>
<evidence type="ECO:0000256" key="3">
    <source>
        <dbReference type="ARBA" id="ARBA00022729"/>
    </source>
</evidence>
<keyword evidence="10" id="KW-1185">Reference proteome</keyword>
<dbReference type="AlphaFoldDB" id="A0AAU9TYH7"/>
<dbReference type="Gene3D" id="2.60.40.2140">
    <property type="entry name" value="Beta-1,3-glucan-recognition protein, N-terminal domain"/>
    <property type="match status" value="1"/>
</dbReference>
<evidence type="ECO:0000256" key="5">
    <source>
        <dbReference type="ARBA" id="ARBA00023180"/>
    </source>
</evidence>
<dbReference type="Gene3D" id="2.60.120.200">
    <property type="match status" value="1"/>
</dbReference>
<dbReference type="CDD" id="cd02179">
    <property type="entry name" value="GH16_beta_GRP"/>
    <property type="match status" value="1"/>
</dbReference>
<dbReference type="GO" id="GO:0005975">
    <property type="term" value="P:carbohydrate metabolic process"/>
    <property type="evidence" value="ECO:0007669"/>
    <property type="project" value="InterPro"/>
</dbReference>
<feature type="signal peptide" evidence="6">
    <location>
        <begin position="1"/>
        <end position="25"/>
    </location>
</feature>
<organism evidence="9 10">
    <name type="scientific">Euphydryas editha</name>
    <name type="common">Edith's checkerspot</name>
    <dbReference type="NCBI Taxonomy" id="104508"/>
    <lineage>
        <taxon>Eukaryota</taxon>
        <taxon>Metazoa</taxon>
        <taxon>Ecdysozoa</taxon>
        <taxon>Arthropoda</taxon>
        <taxon>Hexapoda</taxon>
        <taxon>Insecta</taxon>
        <taxon>Pterygota</taxon>
        <taxon>Neoptera</taxon>
        <taxon>Endopterygota</taxon>
        <taxon>Lepidoptera</taxon>
        <taxon>Glossata</taxon>
        <taxon>Ditrysia</taxon>
        <taxon>Papilionoidea</taxon>
        <taxon>Nymphalidae</taxon>
        <taxon>Nymphalinae</taxon>
        <taxon>Euphydryas</taxon>
    </lineage>
</organism>
<evidence type="ECO:0000313" key="9">
    <source>
        <dbReference type="EMBL" id="CAH2090816.1"/>
    </source>
</evidence>
<evidence type="ECO:0000313" key="10">
    <source>
        <dbReference type="Proteomes" id="UP001153954"/>
    </source>
</evidence>
<dbReference type="GO" id="GO:0045087">
    <property type="term" value="P:innate immune response"/>
    <property type="evidence" value="ECO:0007669"/>
    <property type="project" value="UniProtKB-KW"/>
</dbReference>
<sequence length="476" mass="52945">MEATGVRRVFVLLLLVFVRLRQVCAQSYSIPDVTIKALKPQGIRVSLPADPKISLFVFQGNVNRKISQDDMGAISAEVTSPTNGRWLYEDLERKLKVGDIINYYVYVVRDRQGYIKDNLSYTVKELESSSSDSVADCSPTSTVVRNGKACAGETLFEDNFDSLREDLWQIEQYIPGEPDYPFVSYQRPPNAPTVSVKGGYLYIQPILQQDLPGFSNSSIYTATLDLFSGCTATATKCLAEAWGASILPPIASGRITSKTFAFTYGVVEVRAKLPQGDWLYPDILLESLMKKYGVLNYASGVLRIAGARGNPQLSAVNNEVGNKLLYGGPMLDMGCRNALLSQKFSNKPWGEDFHVYTARWEPERITLSVDGEEWARIEPAASGLQGRLPRTCDLPRSFLSRGSNMAPFDDHFFITIGLAAGGITEFSDDLTSAGRPKPWRNSGRKANLRFWQDMGSWHPTWVQPALVVDYVRVRAL</sequence>
<protein>
    <submittedName>
        <fullName evidence="9">Uncharacterized protein</fullName>
    </submittedName>
</protein>
<feature type="domain" description="GH16" evidence="7">
    <location>
        <begin position="131"/>
        <end position="476"/>
    </location>
</feature>
<feature type="domain" description="CBM39" evidence="8">
    <location>
        <begin position="28"/>
        <end position="128"/>
    </location>
</feature>
<evidence type="ECO:0000256" key="1">
    <source>
        <dbReference type="ARBA" id="ARBA00008781"/>
    </source>
</evidence>